<name>A0A4Q1UP71_9BRAD</name>
<dbReference type="EMBL" id="MZXW01000052">
    <property type="protein sequence ID" value="RXT36137.1"/>
    <property type="molecule type" value="Genomic_DNA"/>
</dbReference>
<organism evidence="1 2">
    <name type="scientific">Bradyrhizobium betae</name>
    <dbReference type="NCBI Taxonomy" id="244734"/>
    <lineage>
        <taxon>Bacteria</taxon>
        <taxon>Pseudomonadati</taxon>
        <taxon>Pseudomonadota</taxon>
        <taxon>Alphaproteobacteria</taxon>
        <taxon>Hyphomicrobiales</taxon>
        <taxon>Nitrobacteraceae</taxon>
        <taxon>Bradyrhizobium</taxon>
    </lineage>
</organism>
<evidence type="ECO:0000313" key="2">
    <source>
        <dbReference type="Proteomes" id="UP000290819"/>
    </source>
</evidence>
<keyword evidence="2" id="KW-1185">Reference proteome</keyword>
<protein>
    <submittedName>
        <fullName evidence="1">Uncharacterized protein</fullName>
    </submittedName>
</protein>
<gene>
    <name evidence="1" type="ORF">B5V03_34770</name>
</gene>
<sequence>MDLLYEAVMHERRCVVDVFDLDVVNLLLVDEMIVRNVVVVGSHGCIPFTRSCVLKLRNKP</sequence>
<reference evidence="1 2" key="1">
    <citation type="submission" date="2017-03" db="EMBL/GenBank/DDBJ databases">
        <authorList>
            <person name="Safronova V.I."/>
            <person name="Sazanova A.L."/>
            <person name="Chirak E.R."/>
        </authorList>
    </citation>
    <scope>NUCLEOTIDE SEQUENCE [LARGE SCALE GENOMIC DNA]</scope>
    <source>
        <strain evidence="1 2">Opo-243</strain>
    </source>
</reference>
<dbReference type="AlphaFoldDB" id="A0A4Q1UP71"/>
<comment type="caution">
    <text evidence="1">The sequence shown here is derived from an EMBL/GenBank/DDBJ whole genome shotgun (WGS) entry which is preliminary data.</text>
</comment>
<proteinExistence type="predicted"/>
<accession>A0A4Q1UP71</accession>
<evidence type="ECO:0000313" key="1">
    <source>
        <dbReference type="EMBL" id="RXT36137.1"/>
    </source>
</evidence>
<dbReference type="Proteomes" id="UP000290819">
    <property type="component" value="Unassembled WGS sequence"/>
</dbReference>